<reference evidence="2" key="1">
    <citation type="journal article" date="2023" name="Mol. Phylogenet. Evol.">
        <title>Genome-scale phylogeny and comparative genomics of the fungal order Sordariales.</title>
        <authorList>
            <person name="Hensen N."/>
            <person name="Bonometti L."/>
            <person name="Westerberg I."/>
            <person name="Brannstrom I.O."/>
            <person name="Guillou S."/>
            <person name="Cros-Aarteil S."/>
            <person name="Calhoun S."/>
            <person name="Haridas S."/>
            <person name="Kuo A."/>
            <person name="Mondo S."/>
            <person name="Pangilinan J."/>
            <person name="Riley R."/>
            <person name="LaButti K."/>
            <person name="Andreopoulos B."/>
            <person name="Lipzen A."/>
            <person name="Chen C."/>
            <person name="Yan M."/>
            <person name="Daum C."/>
            <person name="Ng V."/>
            <person name="Clum A."/>
            <person name="Steindorff A."/>
            <person name="Ohm R.A."/>
            <person name="Martin F."/>
            <person name="Silar P."/>
            <person name="Natvig D.O."/>
            <person name="Lalanne C."/>
            <person name="Gautier V."/>
            <person name="Ament-Velasquez S.L."/>
            <person name="Kruys A."/>
            <person name="Hutchinson M.I."/>
            <person name="Powell A.J."/>
            <person name="Barry K."/>
            <person name="Miller A.N."/>
            <person name="Grigoriev I.V."/>
            <person name="Debuchy R."/>
            <person name="Gladieux P."/>
            <person name="Hiltunen Thoren M."/>
            <person name="Johannesson H."/>
        </authorList>
    </citation>
    <scope>NUCLEOTIDE SEQUENCE</scope>
    <source>
        <strain evidence="2">CBS 359.72</strain>
    </source>
</reference>
<reference evidence="2" key="2">
    <citation type="submission" date="2023-05" db="EMBL/GenBank/DDBJ databases">
        <authorList>
            <consortium name="Lawrence Berkeley National Laboratory"/>
            <person name="Steindorff A."/>
            <person name="Hensen N."/>
            <person name="Bonometti L."/>
            <person name="Westerberg I."/>
            <person name="Brannstrom I.O."/>
            <person name="Guillou S."/>
            <person name="Cros-Aarteil S."/>
            <person name="Calhoun S."/>
            <person name="Haridas S."/>
            <person name="Kuo A."/>
            <person name="Mondo S."/>
            <person name="Pangilinan J."/>
            <person name="Riley R."/>
            <person name="Labutti K."/>
            <person name="Andreopoulos B."/>
            <person name="Lipzen A."/>
            <person name="Chen C."/>
            <person name="Yanf M."/>
            <person name="Daum C."/>
            <person name="Ng V."/>
            <person name="Clum A."/>
            <person name="Ohm R."/>
            <person name="Martin F."/>
            <person name="Silar P."/>
            <person name="Natvig D."/>
            <person name="Lalanne C."/>
            <person name="Gautier V."/>
            <person name="Ament-Velasquez S.L."/>
            <person name="Kruys A."/>
            <person name="Hutchinson M.I."/>
            <person name="Powell A.J."/>
            <person name="Barry K."/>
            <person name="Miller A.N."/>
            <person name="Grigoriev I.V."/>
            <person name="Debuchy R."/>
            <person name="Gladieux P."/>
            <person name="Thoren M.H."/>
            <person name="Johannesson H."/>
        </authorList>
    </citation>
    <scope>NUCLEOTIDE SEQUENCE</scope>
    <source>
        <strain evidence="2">CBS 359.72</strain>
    </source>
</reference>
<dbReference type="AlphaFoldDB" id="A0AAN7CV02"/>
<organism evidence="2 3">
    <name type="scientific">Corynascus novoguineensis</name>
    <dbReference type="NCBI Taxonomy" id="1126955"/>
    <lineage>
        <taxon>Eukaryota</taxon>
        <taxon>Fungi</taxon>
        <taxon>Dikarya</taxon>
        <taxon>Ascomycota</taxon>
        <taxon>Pezizomycotina</taxon>
        <taxon>Sordariomycetes</taxon>
        <taxon>Sordariomycetidae</taxon>
        <taxon>Sordariales</taxon>
        <taxon>Chaetomiaceae</taxon>
        <taxon>Corynascus</taxon>
    </lineage>
</organism>
<comment type="caution">
    <text evidence="2">The sequence shown here is derived from an EMBL/GenBank/DDBJ whole genome shotgun (WGS) entry which is preliminary data.</text>
</comment>
<feature type="region of interest" description="Disordered" evidence="1">
    <location>
        <begin position="71"/>
        <end position="173"/>
    </location>
</feature>
<keyword evidence="3" id="KW-1185">Reference proteome</keyword>
<evidence type="ECO:0000256" key="1">
    <source>
        <dbReference type="SAM" id="MobiDB-lite"/>
    </source>
</evidence>
<protein>
    <submittedName>
        <fullName evidence="2">Uncharacterized protein</fullName>
    </submittedName>
</protein>
<feature type="region of interest" description="Disordered" evidence="1">
    <location>
        <begin position="1"/>
        <end position="21"/>
    </location>
</feature>
<proteinExistence type="predicted"/>
<accession>A0AAN7CV02</accession>
<dbReference type="CDD" id="cd14724">
    <property type="entry name" value="ZIP_Gal4-like_1"/>
    <property type="match status" value="1"/>
</dbReference>
<sequence length="232" mass="24847">MTMTDEELDREWQPNGRRPQSTVAQMFSQELMDIFRIDNSVADLDEQVNKRKQQINSQTSELEALEARIREMEARLKGQPVPNALGSATASNGGDAPPAPPEKDYPAADQNRAAQEHQHQHQQQSKYSGSRPGTAHKGQPAVPGGLPPTPAGSEGEFDPSALSPSAIAPRPSGIQTQSLLGTFSTILTSALQANQLPVPGGDADSVRSLSESASFADYVIVPGPDGDRERDV</sequence>
<gene>
    <name evidence="2" type="ORF">C7999DRAFT_39890</name>
</gene>
<dbReference type="EMBL" id="MU857630">
    <property type="protein sequence ID" value="KAK4248893.1"/>
    <property type="molecule type" value="Genomic_DNA"/>
</dbReference>
<dbReference type="Proteomes" id="UP001303647">
    <property type="component" value="Unassembled WGS sequence"/>
</dbReference>
<name>A0AAN7CV02_9PEZI</name>
<evidence type="ECO:0000313" key="3">
    <source>
        <dbReference type="Proteomes" id="UP001303647"/>
    </source>
</evidence>
<evidence type="ECO:0000313" key="2">
    <source>
        <dbReference type="EMBL" id="KAK4248893.1"/>
    </source>
</evidence>